<evidence type="ECO:0000256" key="8">
    <source>
        <dbReference type="ARBA" id="ARBA00022963"/>
    </source>
</evidence>
<evidence type="ECO:0000313" key="12">
    <source>
        <dbReference type="EMBL" id="CAD7651520.1"/>
    </source>
</evidence>
<keyword evidence="9" id="KW-0443">Lipid metabolism</keyword>
<dbReference type="EMBL" id="CAJPVJ010004725">
    <property type="protein sequence ID" value="CAG2168856.1"/>
    <property type="molecule type" value="Genomic_DNA"/>
</dbReference>
<dbReference type="PANTHER" id="PTHR12253">
    <property type="entry name" value="RH14732P"/>
    <property type="match status" value="1"/>
</dbReference>
<proteinExistence type="inferred from homology"/>
<dbReference type="InterPro" id="IPR033113">
    <property type="entry name" value="PLA2_histidine"/>
</dbReference>
<evidence type="ECO:0000256" key="1">
    <source>
        <dbReference type="ARBA" id="ARBA00001604"/>
    </source>
</evidence>
<dbReference type="GO" id="GO:0016042">
    <property type="term" value="P:lipid catabolic process"/>
    <property type="evidence" value="ECO:0007669"/>
    <property type="project" value="UniProtKB-KW"/>
</dbReference>
<feature type="domain" description="Phospholipase A2-like central" evidence="11">
    <location>
        <begin position="68"/>
        <end position="156"/>
    </location>
</feature>
<dbReference type="SUPFAM" id="SSF48619">
    <property type="entry name" value="Phospholipase A2, PLA2"/>
    <property type="match status" value="1"/>
</dbReference>
<dbReference type="Proteomes" id="UP000728032">
    <property type="component" value="Unassembled WGS sequence"/>
</dbReference>
<keyword evidence="7" id="KW-0106">Calcium</keyword>
<name>A0A7R9M125_9ACAR</name>
<dbReference type="GO" id="GO:0006644">
    <property type="term" value="P:phospholipid metabolic process"/>
    <property type="evidence" value="ECO:0007669"/>
    <property type="project" value="InterPro"/>
</dbReference>
<evidence type="ECO:0000256" key="9">
    <source>
        <dbReference type="ARBA" id="ARBA00023098"/>
    </source>
</evidence>
<evidence type="ECO:0000256" key="10">
    <source>
        <dbReference type="ARBA" id="ARBA00023145"/>
    </source>
</evidence>
<gene>
    <name evidence="12" type="ORF">ONB1V03_LOCUS8340</name>
</gene>
<dbReference type="InterPro" id="IPR036444">
    <property type="entry name" value="PLipase_A2_dom_sf"/>
</dbReference>
<keyword evidence="6" id="KW-0378">Hydrolase</keyword>
<evidence type="ECO:0000256" key="2">
    <source>
        <dbReference type="ARBA" id="ARBA00001913"/>
    </source>
</evidence>
<organism evidence="12">
    <name type="scientific">Oppiella nova</name>
    <dbReference type="NCBI Taxonomy" id="334625"/>
    <lineage>
        <taxon>Eukaryota</taxon>
        <taxon>Metazoa</taxon>
        <taxon>Ecdysozoa</taxon>
        <taxon>Arthropoda</taxon>
        <taxon>Chelicerata</taxon>
        <taxon>Arachnida</taxon>
        <taxon>Acari</taxon>
        <taxon>Acariformes</taxon>
        <taxon>Sarcoptiformes</taxon>
        <taxon>Oribatida</taxon>
        <taxon>Brachypylina</taxon>
        <taxon>Oppioidea</taxon>
        <taxon>Oppiidae</taxon>
        <taxon>Oppiella</taxon>
    </lineage>
</organism>
<accession>A0A7R9M125</accession>
<evidence type="ECO:0000256" key="3">
    <source>
        <dbReference type="ARBA" id="ARBA00004613"/>
    </source>
</evidence>
<dbReference type="GO" id="GO:0005576">
    <property type="term" value="C:extracellular region"/>
    <property type="evidence" value="ECO:0007669"/>
    <property type="project" value="UniProtKB-SubCell"/>
</dbReference>
<reference evidence="12" key="1">
    <citation type="submission" date="2020-11" db="EMBL/GenBank/DDBJ databases">
        <authorList>
            <person name="Tran Van P."/>
        </authorList>
    </citation>
    <scope>NUCLEOTIDE SEQUENCE</scope>
</reference>
<keyword evidence="10" id="KW-0865">Zymogen</keyword>
<dbReference type="Gene3D" id="1.20.90.10">
    <property type="entry name" value="Phospholipase A2 domain"/>
    <property type="match status" value="1"/>
</dbReference>
<evidence type="ECO:0000256" key="6">
    <source>
        <dbReference type="ARBA" id="ARBA00022801"/>
    </source>
</evidence>
<comment type="subcellular location">
    <subcellularLocation>
        <location evidence="3">Secreted</location>
    </subcellularLocation>
</comment>
<keyword evidence="5" id="KW-0964">Secreted</keyword>
<comment type="cofactor">
    <cofactor evidence="2">
        <name>Ca(2+)</name>
        <dbReference type="ChEBI" id="CHEBI:29108"/>
    </cofactor>
</comment>
<dbReference type="GO" id="GO:0050482">
    <property type="term" value="P:arachidonate secretion"/>
    <property type="evidence" value="ECO:0007669"/>
    <property type="project" value="InterPro"/>
</dbReference>
<evidence type="ECO:0000256" key="4">
    <source>
        <dbReference type="ARBA" id="ARBA00009659"/>
    </source>
</evidence>
<dbReference type="AlphaFoldDB" id="A0A7R9M125"/>
<comment type="similarity">
    <text evidence="4">Belongs to the phospholipase A2 family. Group III subfamily.</text>
</comment>
<evidence type="ECO:0000256" key="5">
    <source>
        <dbReference type="ARBA" id="ARBA00022525"/>
    </source>
</evidence>
<dbReference type="PROSITE" id="PS00118">
    <property type="entry name" value="PA2_HIS"/>
    <property type="match status" value="1"/>
</dbReference>
<keyword evidence="8" id="KW-0442">Lipid degradation</keyword>
<dbReference type="EMBL" id="OC919550">
    <property type="protein sequence ID" value="CAD7651520.1"/>
    <property type="molecule type" value="Genomic_DNA"/>
</dbReference>
<keyword evidence="13" id="KW-1185">Reference proteome</keyword>
<evidence type="ECO:0000256" key="7">
    <source>
        <dbReference type="ARBA" id="ARBA00022837"/>
    </source>
</evidence>
<sequence length="163" mass="18153">MSFSLNLTVPLNRHCNRASSLQVPRLLVTLLLVTLCSGTLWQRFRRLAHKAMTGRLDAKRDININFSFPRTKWCGPGNTAQYYDDLGQDTDTDSCCRDHDHCDINIGQGNEVCGVENSGMFAISSCECDVRFRQCLQSVSPPHAPTAAVIARIYGTSVRKCVN</sequence>
<protein>
    <recommendedName>
        <fullName evidence="11">Phospholipase A2-like central domain-containing protein</fullName>
    </recommendedName>
</protein>
<evidence type="ECO:0000313" key="13">
    <source>
        <dbReference type="Proteomes" id="UP000728032"/>
    </source>
</evidence>
<evidence type="ECO:0000259" key="11">
    <source>
        <dbReference type="Pfam" id="PF05826"/>
    </source>
</evidence>
<dbReference type="InterPro" id="IPR016090">
    <property type="entry name" value="PLA2-like_dom"/>
</dbReference>
<dbReference type="Pfam" id="PF05826">
    <property type="entry name" value="Phospholip_A2_2"/>
    <property type="match status" value="1"/>
</dbReference>
<comment type="catalytic activity">
    <reaction evidence="1">
        <text>a 1,2-diacyl-sn-glycero-3-phosphocholine + H2O = a 1-acyl-sn-glycero-3-phosphocholine + a fatty acid + H(+)</text>
        <dbReference type="Rhea" id="RHEA:15801"/>
        <dbReference type="ChEBI" id="CHEBI:15377"/>
        <dbReference type="ChEBI" id="CHEBI:15378"/>
        <dbReference type="ChEBI" id="CHEBI:28868"/>
        <dbReference type="ChEBI" id="CHEBI:57643"/>
        <dbReference type="ChEBI" id="CHEBI:58168"/>
        <dbReference type="EC" id="3.1.1.4"/>
    </reaction>
</comment>
<dbReference type="GO" id="GO:0004623">
    <property type="term" value="F:phospholipase A2 activity"/>
    <property type="evidence" value="ECO:0007669"/>
    <property type="project" value="UniProtKB-EC"/>
</dbReference>
<dbReference type="OrthoDB" id="6513890at2759"/>